<organism evidence="2 3">
    <name type="scientific">Daphnia pulex</name>
    <name type="common">Water flea</name>
    <dbReference type="NCBI Taxonomy" id="6669"/>
    <lineage>
        <taxon>Eukaryota</taxon>
        <taxon>Metazoa</taxon>
        <taxon>Ecdysozoa</taxon>
        <taxon>Arthropoda</taxon>
        <taxon>Crustacea</taxon>
        <taxon>Branchiopoda</taxon>
        <taxon>Diplostraca</taxon>
        <taxon>Cladocera</taxon>
        <taxon>Anomopoda</taxon>
        <taxon>Daphniidae</taxon>
        <taxon>Daphnia</taxon>
    </lineage>
</organism>
<dbReference type="InterPro" id="IPR017441">
    <property type="entry name" value="Protein_kinase_ATP_BS"/>
</dbReference>
<dbReference type="PROSITE" id="PS00107">
    <property type="entry name" value="PROTEIN_KINASE_ATP"/>
    <property type="match status" value="1"/>
</dbReference>
<dbReference type="PhylomeDB" id="E9G0V8"/>
<reference evidence="2 3" key="1">
    <citation type="journal article" date="2011" name="Science">
        <title>The ecoresponsive genome of Daphnia pulex.</title>
        <authorList>
            <person name="Colbourne J.K."/>
            <person name="Pfrender M.E."/>
            <person name="Gilbert D."/>
            <person name="Thomas W.K."/>
            <person name="Tucker A."/>
            <person name="Oakley T.H."/>
            <person name="Tokishita S."/>
            <person name="Aerts A."/>
            <person name="Arnold G.J."/>
            <person name="Basu M.K."/>
            <person name="Bauer D.J."/>
            <person name="Caceres C.E."/>
            <person name="Carmel L."/>
            <person name="Casola C."/>
            <person name="Choi J.H."/>
            <person name="Detter J.C."/>
            <person name="Dong Q."/>
            <person name="Dusheyko S."/>
            <person name="Eads B.D."/>
            <person name="Frohlich T."/>
            <person name="Geiler-Samerotte K.A."/>
            <person name="Gerlach D."/>
            <person name="Hatcher P."/>
            <person name="Jogdeo S."/>
            <person name="Krijgsveld J."/>
            <person name="Kriventseva E.V."/>
            <person name="Kultz D."/>
            <person name="Laforsch C."/>
            <person name="Lindquist E."/>
            <person name="Lopez J."/>
            <person name="Manak J.R."/>
            <person name="Muller J."/>
            <person name="Pangilinan J."/>
            <person name="Patwardhan R.P."/>
            <person name="Pitluck S."/>
            <person name="Pritham E.J."/>
            <person name="Rechtsteiner A."/>
            <person name="Rho M."/>
            <person name="Rogozin I.B."/>
            <person name="Sakarya O."/>
            <person name="Salamov A."/>
            <person name="Schaack S."/>
            <person name="Shapiro H."/>
            <person name="Shiga Y."/>
            <person name="Skalitzky C."/>
            <person name="Smith Z."/>
            <person name="Souvorov A."/>
            <person name="Sung W."/>
            <person name="Tang Z."/>
            <person name="Tsuchiya D."/>
            <person name="Tu H."/>
            <person name="Vos H."/>
            <person name="Wang M."/>
            <person name="Wolf Y.I."/>
            <person name="Yamagata H."/>
            <person name="Yamada T."/>
            <person name="Ye Y."/>
            <person name="Shaw J.R."/>
            <person name="Andrews J."/>
            <person name="Crease T.J."/>
            <person name="Tang H."/>
            <person name="Lucas S.M."/>
            <person name="Robertson H.M."/>
            <person name="Bork P."/>
            <person name="Koonin E.V."/>
            <person name="Zdobnov E.M."/>
            <person name="Grigoriev I.V."/>
            <person name="Lynch M."/>
            <person name="Boore J.L."/>
        </authorList>
    </citation>
    <scope>NUCLEOTIDE SEQUENCE [LARGE SCALE GENOMIC DNA]</scope>
</reference>
<feature type="binding site" evidence="1">
    <location>
        <position position="101"/>
    </location>
    <ligand>
        <name>ATP</name>
        <dbReference type="ChEBI" id="CHEBI:30616"/>
    </ligand>
</feature>
<evidence type="ECO:0008006" key="4">
    <source>
        <dbReference type="Google" id="ProtNLM"/>
    </source>
</evidence>
<dbReference type="Gene3D" id="3.30.200.20">
    <property type="entry name" value="Phosphorylase Kinase, domain 1"/>
    <property type="match status" value="1"/>
</dbReference>
<dbReference type="Proteomes" id="UP000000305">
    <property type="component" value="Unassembled WGS sequence"/>
</dbReference>
<keyword evidence="1" id="KW-0547">Nucleotide-binding</keyword>
<dbReference type="SUPFAM" id="SSF56112">
    <property type="entry name" value="Protein kinase-like (PK-like)"/>
    <property type="match status" value="1"/>
</dbReference>
<sequence>MLELQKKIQELEISFQVDRAKQAVPPSGIKRQQVVIDKSISAAISTGARIRLSNVIASTGAVVVNRRRIGKITDNYQEPIGRGEFGQVFKGTWHGRKAAVKEIRSPWRCSTVIEA</sequence>
<dbReference type="AlphaFoldDB" id="E9G0V8"/>
<evidence type="ECO:0000256" key="1">
    <source>
        <dbReference type="PROSITE-ProRule" id="PRU10141"/>
    </source>
</evidence>
<keyword evidence="1" id="KW-0067">ATP-binding</keyword>
<dbReference type="HOGENOM" id="CLU_2111331_0_0_1"/>
<gene>
    <name evidence="2" type="ORF">DAPPUDRAFT_235797</name>
</gene>
<dbReference type="GO" id="GO:0005524">
    <property type="term" value="F:ATP binding"/>
    <property type="evidence" value="ECO:0007669"/>
    <property type="project" value="UniProtKB-UniRule"/>
</dbReference>
<proteinExistence type="predicted"/>
<dbReference type="OrthoDB" id="339325at2759"/>
<keyword evidence="3" id="KW-1185">Reference proteome</keyword>
<dbReference type="EMBL" id="GL732528">
    <property type="protein sequence ID" value="EFX87338.1"/>
    <property type="molecule type" value="Genomic_DNA"/>
</dbReference>
<name>E9G0V8_DAPPU</name>
<dbReference type="InterPro" id="IPR011009">
    <property type="entry name" value="Kinase-like_dom_sf"/>
</dbReference>
<accession>E9G0V8</accession>
<dbReference type="KEGG" id="dpx:DAPPUDRAFT_235797"/>
<evidence type="ECO:0000313" key="3">
    <source>
        <dbReference type="Proteomes" id="UP000000305"/>
    </source>
</evidence>
<protein>
    <recommendedName>
        <fullName evidence="4">Protein kinase domain-containing protein</fullName>
    </recommendedName>
</protein>
<evidence type="ECO:0000313" key="2">
    <source>
        <dbReference type="EMBL" id="EFX87338.1"/>
    </source>
</evidence>
<dbReference type="InParanoid" id="E9G0V8"/>